<evidence type="ECO:0000313" key="2">
    <source>
        <dbReference type="Proteomes" id="UP001589798"/>
    </source>
</evidence>
<dbReference type="Pfam" id="PF19662">
    <property type="entry name" value="DUF6165"/>
    <property type="match status" value="1"/>
</dbReference>
<proteinExistence type="predicted"/>
<dbReference type="EMBL" id="JBHLWK010000020">
    <property type="protein sequence ID" value="MFC0205839.1"/>
    <property type="molecule type" value="Genomic_DNA"/>
</dbReference>
<organism evidence="1 2">
    <name type="scientific">Novosphingobium soli</name>
    <dbReference type="NCBI Taxonomy" id="574956"/>
    <lineage>
        <taxon>Bacteria</taxon>
        <taxon>Pseudomonadati</taxon>
        <taxon>Pseudomonadota</taxon>
        <taxon>Alphaproteobacteria</taxon>
        <taxon>Sphingomonadales</taxon>
        <taxon>Sphingomonadaceae</taxon>
        <taxon>Novosphingobium</taxon>
    </lineage>
</organism>
<dbReference type="InterPro" id="IPR046163">
    <property type="entry name" value="DUF6165"/>
</dbReference>
<comment type="caution">
    <text evidence="1">The sequence shown here is derived from an EMBL/GenBank/DDBJ whole genome shotgun (WGS) entry which is preliminary data.</text>
</comment>
<sequence length="144" mass="15918">MATVPSVPVSWGELLDKITILDIKRERLPQGAALANVEKEHALLTAAARDVLSSPLVAPLIERLKRVNETLWDVEDAIREQEAEARFGPRFVALARSVYQTNDTRAAIKREINMLLDCELVEEKSYADMAARPVTPTLVAARAG</sequence>
<name>A0ABV6CZK8_9SPHN</name>
<accession>A0ABV6CZK8</accession>
<reference evidence="1 2" key="1">
    <citation type="submission" date="2024-09" db="EMBL/GenBank/DDBJ databases">
        <authorList>
            <person name="Sun Q."/>
            <person name="Mori K."/>
        </authorList>
    </citation>
    <scope>NUCLEOTIDE SEQUENCE [LARGE SCALE GENOMIC DNA]</scope>
    <source>
        <strain evidence="1 2">CCM 7706</strain>
    </source>
</reference>
<keyword evidence="2" id="KW-1185">Reference proteome</keyword>
<gene>
    <name evidence="1" type="ORF">ACFFJC_16355</name>
</gene>
<evidence type="ECO:0000313" key="1">
    <source>
        <dbReference type="EMBL" id="MFC0205839.1"/>
    </source>
</evidence>
<protein>
    <submittedName>
        <fullName evidence="1">DUF6165 family protein</fullName>
    </submittedName>
</protein>
<dbReference type="RefSeq" id="WP_379488572.1">
    <property type="nucleotide sequence ID" value="NZ_JBHLWK010000020.1"/>
</dbReference>
<dbReference type="Proteomes" id="UP001589798">
    <property type="component" value="Unassembled WGS sequence"/>
</dbReference>